<proteinExistence type="predicted"/>
<dbReference type="EMBL" id="FNGY01000003">
    <property type="protein sequence ID" value="SDM28630.1"/>
    <property type="molecule type" value="Genomic_DNA"/>
</dbReference>
<keyword evidence="1" id="KW-0812">Transmembrane</keyword>
<dbReference type="Proteomes" id="UP000183200">
    <property type="component" value="Unassembled WGS sequence"/>
</dbReference>
<keyword evidence="1" id="KW-0472">Membrane</keyword>
<evidence type="ECO:0000313" key="3">
    <source>
        <dbReference type="Proteomes" id="UP000183200"/>
    </source>
</evidence>
<reference evidence="3" key="1">
    <citation type="submission" date="2016-10" db="EMBL/GenBank/DDBJ databases">
        <authorList>
            <person name="Varghese N."/>
            <person name="Submissions S."/>
        </authorList>
    </citation>
    <scope>NUCLEOTIDE SEQUENCE [LARGE SCALE GENOMIC DNA]</scope>
    <source>
        <strain evidence="3">DSM 19110</strain>
    </source>
</reference>
<dbReference type="OrthoDB" id="882541at2"/>
<feature type="transmembrane region" description="Helical" evidence="1">
    <location>
        <begin position="6"/>
        <end position="36"/>
    </location>
</feature>
<keyword evidence="1" id="KW-1133">Transmembrane helix</keyword>
<organism evidence="2 3">
    <name type="scientific">Pedobacter steynii</name>
    <dbReference type="NCBI Taxonomy" id="430522"/>
    <lineage>
        <taxon>Bacteria</taxon>
        <taxon>Pseudomonadati</taxon>
        <taxon>Bacteroidota</taxon>
        <taxon>Sphingobacteriia</taxon>
        <taxon>Sphingobacteriales</taxon>
        <taxon>Sphingobacteriaceae</taxon>
        <taxon>Pedobacter</taxon>
    </lineage>
</organism>
<dbReference type="AlphaFoldDB" id="A0A1G9S044"/>
<accession>A0A1G9S044</accession>
<keyword evidence="3" id="KW-1185">Reference proteome</keyword>
<gene>
    <name evidence="2" type="ORF">SAMN05421820_103416</name>
</gene>
<evidence type="ECO:0000313" key="2">
    <source>
        <dbReference type="EMBL" id="SDM28630.1"/>
    </source>
</evidence>
<dbReference type="RefSeq" id="WP_083361786.1">
    <property type="nucleotide sequence ID" value="NZ_FNGY01000003.1"/>
</dbReference>
<sequence length="169" mass="19783">MRYARGILYVIYFLIYLPVVILGMMILFVCMLWRIFPDAQENRLFRQEYQEFLLSIEGKSFFCYNNNTRSQLFIEAIVLPVLSPEVNVIFLNGKTPESDFSRRFISQMLYGINDRTGFPYLLKVVNGEVLDQSANNELFNTFNQNKAPDQLLHKINAFYQSPEHKAISS</sequence>
<protein>
    <submittedName>
        <fullName evidence="2">Uncharacterized protein</fullName>
    </submittedName>
</protein>
<name>A0A1G9S044_9SPHI</name>
<evidence type="ECO:0000256" key="1">
    <source>
        <dbReference type="SAM" id="Phobius"/>
    </source>
</evidence>